<dbReference type="STRING" id="337701.SAMN05444398_101367"/>
<evidence type="ECO:0008006" key="3">
    <source>
        <dbReference type="Google" id="ProtNLM"/>
    </source>
</evidence>
<sequence>MNDKRVSVMFLKRVKGLRAVTLPDGSVMSRADLPPGDTRRWTVARKRAVVRGVLHGLISQVEAQKRYGLSEEEFHEWIEALSLHGAKGLKATVRHRGAGQP</sequence>
<name>A0A1M6XC22_9RHOB</name>
<dbReference type="Gene3D" id="1.10.10.10">
    <property type="entry name" value="Winged helix-like DNA-binding domain superfamily/Winged helix DNA-binding domain"/>
    <property type="match status" value="1"/>
</dbReference>
<dbReference type="SUPFAM" id="SSF48295">
    <property type="entry name" value="TrpR-like"/>
    <property type="match status" value="1"/>
</dbReference>
<dbReference type="Proteomes" id="UP000183974">
    <property type="component" value="Unassembled WGS sequence"/>
</dbReference>
<gene>
    <name evidence="1" type="ORF">SAMN05444398_101367</name>
</gene>
<dbReference type="InterPro" id="IPR009534">
    <property type="entry name" value="DUF1153"/>
</dbReference>
<dbReference type="AlphaFoldDB" id="A0A1M6XC22"/>
<keyword evidence="2" id="KW-1185">Reference proteome</keyword>
<dbReference type="InterPro" id="IPR010921">
    <property type="entry name" value="Trp_repressor/repl_initiator"/>
</dbReference>
<dbReference type="Pfam" id="PF06627">
    <property type="entry name" value="DUF1153"/>
    <property type="match status" value="1"/>
</dbReference>
<organism evidence="1 2">
    <name type="scientific">Roseovarius pacificus</name>
    <dbReference type="NCBI Taxonomy" id="337701"/>
    <lineage>
        <taxon>Bacteria</taxon>
        <taxon>Pseudomonadati</taxon>
        <taxon>Pseudomonadota</taxon>
        <taxon>Alphaproteobacteria</taxon>
        <taxon>Rhodobacterales</taxon>
        <taxon>Roseobacteraceae</taxon>
        <taxon>Roseovarius</taxon>
    </lineage>
</organism>
<proteinExistence type="predicted"/>
<dbReference type="InterPro" id="IPR036388">
    <property type="entry name" value="WH-like_DNA-bd_sf"/>
</dbReference>
<reference evidence="1 2" key="1">
    <citation type="submission" date="2016-11" db="EMBL/GenBank/DDBJ databases">
        <authorList>
            <person name="Jaros S."/>
            <person name="Januszkiewicz K."/>
            <person name="Wedrychowicz H."/>
        </authorList>
    </citation>
    <scope>NUCLEOTIDE SEQUENCE [LARGE SCALE GENOMIC DNA]</scope>
    <source>
        <strain evidence="1 2">DSM 29589</strain>
    </source>
</reference>
<evidence type="ECO:0000313" key="1">
    <source>
        <dbReference type="EMBL" id="SHL03458.1"/>
    </source>
</evidence>
<dbReference type="GO" id="GO:0043565">
    <property type="term" value="F:sequence-specific DNA binding"/>
    <property type="evidence" value="ECO:0007669"/>
    <property type="project" value="InterPro"/>
</dbReference>
<dbReference type="EMBL" id="FRBR01000001">
    <property type="protein sequence ID" value="SHL03458.1"/>
    <property type="molecule type" value="Genomic_DNA"/>
</dbReference>
<evidence type="ECO:0000313" key="2">
    <source>
        <dbReference type="Proteomes" id="UP000183974"/>
    </source>
</evidence>
<accession>A0A1M6XC22</accession>
<protein>
    <recommendedName>
        <fullName evidence="3">DUF1153 domain-containing protein</fullName>
    </recommendedName>
</protein>